<sequence>MNMPLLTRSAGYIGSALATQATKRGAEIGLSCGVQRLSWAVLQQRVMALAQTLYSRHGTQQAIGLDIIDPLLLVQAFLAVVRAGHRALVFDPQWTPDQRQRIVQQLNMTALLQDTDVDRLNGNHDASYPPEHLPAHLPEPEADWPFYVGFTSGSTGLPKGYRRNHDSWLASFAISDQLFDLGPDDRVMAPGSLATSLHLYGVIHALQRSIPVTLVSKFRPRTVWQTLLTGKVTALYGTPTQVQLLLQMATHERQAPNTSLRHLIISGAKWPDDTRAAIHRFFPQAQLTEFYGTSEMSFVAVHNDTRRAPSGSVGKPVPGVDVCIGHTPDNPVPTGQRARIWVRSALLFDGYECGGGDEIARHGEWLTVGDHGYLDAGGHLFLVGREKRMLVSGGQNLYPEELESWLTQHPQIQQAAVLGLPDALRGQRIVGVLHGDANALTPDALKRYSAQRLPIAQVPRDWLWLDHWPLTPSGKTDFMAIQTWLVETMAHKETR</sequence>
<dbReference type="Gene3D" id="3.40.50.12780">
    <property type="entry name" value="N-terminal domain of ligase-like"/>
    <property type="match status" value="1"/>
</dbReference>
<gene>
    <name evidence="5" type="ORF">ACFOOG_03315</name>
</gene>
<evidence type="ECO:0000259" key="4">
    <source>
        <dbReference type="Pfam" id="PF13193"/>
    </source>
</evidence>
<comment type="caution">
    <text evidence="5">The sequence shown here is derived from an EMBL/GenBank/DDBJ whole genome shotgun (WGS) entry which is preliminary data.</text>
</comment>
<evidence type="ECO:0000313" key="5">
    <source>
        <dbReference type="EMBL" id="MFC3851854.1"/>
    </source>
</evidence>
<dbReference type="Proteomes" id="UP001595617">
    <property type="component" value="Unassembled WGS sequence"/>
</dbReference>
<evidence type="ECO:0000256" key="1">
    <source>
        <dbReference type="ARBA" id="ARBA00006432"/>
    </source>
</evidence>
<organism evidence="5 6">
    <name type="scientific">Saccharospirillum mangrovi</name>
    <dbReference type="NCBI Taxonomy" id="2161747"/>
    <lineage>
        <taxon>Bacteria</taxon>
        <taxon>Pseudomonadati</taxon>
        <taxon>Pseudomonadota</taxon>
        <taxon>Gammaproteobacteria</taxon>
        <taxon>Oceanospirillales</taxon>
        <taxon>Saccharospirillaceae</taxon>
        <taxon>Saccharospirillum</taxon>
    </lineage>
</organism>
<feature type="domain" description="AMP-dependent synthetase/ligase" evidence="3">
    <location>
        <begin position="19"/>
        <end position="351"/>
    </location>
</feature>
<dbReference type="Pfam" id="PF13193">
    <property type="entry name" value="AMP-binding_C"/>
    <property type="match status" value="1"/>
</dbReference>
<proteinExistence type="inferred from homology"/>
<accession>A0ABV7ZV89</accession>
<dbReference type="InterPro" id="IPR000873">
    <property type="entry name" value="AMP-dep_synth/lig_dom"/>
</dbReference>
<dbReference type="SUPFAM" id="SSF56801">
    <property type="entry name" value="Acetyl-CoA synthetase-like"/>
    <property type="match status" value="1"/>
</dbReference>
<evidence type="ECO:0000256" key="2">
    <source>
        <dbReference type="ARBA" id="ARBA00022598"/>
    </source>
</evidence>
<protein>
    <submittedName>
        <fullName evidence="5">AMP-binding protein</fullName>
    </submittedName>
</protein>
<dbReference type="PANTHER" id="PTHR43201">
    <property type="entry name" value="ACYL-COA SYNTHETASE"/>
    <property type="match status" value="1"/>
</dbReference>
<dbReference type="PROSITE" id="PS00455">
    <property type="entry name" value="AMP_BINDING"/>
    <property type="match status" value="1"/>
</dbReference>
<dbReference type="Gene3D" id="3.30.300.30">
    <property type="match status" value="1"/>
</dbReference>
<dbReference type="Pfam" id="PF00501">
    <property type="entry name" value="AMP-binding"/>
    <property type="match status" value="1"/>
</dbReference>
<dbReference type="InterPro" id="IPR020845">
    <property type="entry name" value="AMP-binding_CS"/>
</dbReference>
<reference evidence="6" key="1">
    <citation type="journal article" date="2019" name="Int. J. Syst. Evol. Microbiol.">
        <title>The Global Catalogue of Microorganisms (GCM) 10K type strain sequencing project: providing services to taxonomists for standard genome sequencing and annotation.</title>
        <authorList>
            <consortium name="The Broad Institute Genomics Platform"/>
            <consortium name="The Broad Institute Genome Sequencing Center for Infectious Disease"/>
            <person name="Wu L."/>
            <person name="Ma J."/>
        </authorList>
    </citation>
    <scope>NUCLEOTIDE SEQUENCE [LARGE SCALE GENOMIC DNA]</scope>
    <source>
        <strain evidence="6">IBRC 10765</strain>
    </source>
</reference>
<dbReference type="RefSeq" id="WP_380693333.1">
    <property type="nucleotide sequence ID" value="NZ_JBHRYR010000002.1"/>
</dbReference>
<keyword evidence="2" id="KW-0436">Ligase</keyword>
<evidence type="ECO:0000313" key="6">
    <source>
        <dbReference type="Proteomes" id="UP001595617"/>
    </source>
</evidence>
<dbReference type="InterPro" id="IPR045851">
    <property type="entry name" value="AMP-bd_C_sf"/>
</dbReference>
<dbReference type="EMBL" id="JBHRYR010000002">
    <property type="protein sequence ID" value="MFC3851854.1"/>
    <property type="molecule type" value="Genomic_DNA"/>
</dbReference>
<evidence type="ECO:0000259" key="3">
    <source>
        <dbReference type="Pfam" id="PF00501"/>
    </source>
</evidence>
<dbReference type="InterPro" id="IPR025110">
    <property type="entry name" value="AMP-bd_C"/>
</dbReference>
<dbReference type="PANTHER" id="PTHR43201:SF5">
    <property type="entry name" value="MEDIUM-CHAIN ACYL-COA LIGASE ACSF2, MITOCHONDRIAL"/>
    <property type="match status" value="1"/>
</dbReference>
<comment type="similarity">
    <text evidence="1">Belongs to the ATP-dependent AMP-binding enzyme family.</text>
</comment>
<feature type="domain" description="AMP-binding enzyme C-terminal" evidence="4">
    <location>
        <begin position="401"/>
        <end position="475"/>
    </location>
</feature>
<name>A0ABV7ZV89_9GAMM</name>
<dbReference type="InterPro" id="IPR042099">
    <property type="entry name" value="ANL_N_sf"/>
</dbReference>
<keyword evidence="6" id="KW-1185">Reference proteome</keyword>